<proteinExistence type="predicted"/>
<dbReference type="AlphaFoldDB" id="A0AAJ5X8F0"/>
<sequence length="243" mass="26916">MSAFRLSRRALIGGVVSSGGLLLSGCNEQAPTYGSILRMGDNFTYDAQRLLLSKAGLVREYDRSEITSMPATGMIDPGQAKDGDEYARLRRGDFAGWRLEVGGNVAEPRSFSLAELKRLRGRNQITRHTCEEGWTAIAEWNGVPLAALLAAVAIRPSARFVQFHSFDGWKDQIDMVDALHPQTLLAYGMNGHELPIGHGAPLRLRVERQIGYRSMKFLKRIVAADHFDDFGATSRGWAWHTGI</sequence>
<dbReference type="Pfam" id="PF00174">
    <property type="entry name" value="Oxidored_molyb"/>
    <property type="match status" value="1"/>
</dbReference>
<feature type="domain" description="Oxidoreductase molybdopterin-binding" evidence="1">
    <location>
        <begin position="94"/>
        <end position="226"/>
    </location>
</feature>
<name>A0AAJ5X8F0_9SPHN</name>
<dbReference type="InterPro" id="IPR036374">
    <property type="entry name" value="OxRdtase_Mopterin-bd_sf"/>
</dbReference>
<dbReference type="SUPFAM" id="SSF56524">
    <property type="entry name" value="Oxidoreductase molybdopterin-binding domain"/>
    <property type="match status" value="1"/>
</dbReference>
<dbReference type="PANTHER" id="PTHR43032">
    <property type="entry name" value="PROTEIN-METHIONINE-SULFOXIDE REDUCTASE"/>
    <property type="match status" value="1"/>
</dbReference>
<dbReference type="PANTHER" id="PTHR43032:SF2">
    <property type="entry name" value="BLL0505 PROTEIN"/>
    <property type="match status" value="1"/>
</dbReference>
<evidence type="ECO:0000313" key="2">
    <source>
        <dbReference type="EMBL" id="WEK47939.1"/>
    </source>
</evidence>
<dbReference type="Proteomes" id="UP001218362">
    <property type="component" value="Chromosome"/>
</dbReference>
<protein>
    <submittedName>
        <fullName evidence="2">Molybdopterin-dependent oxidoreductase</fullName>
    </submittedName>
</protein>
<dbReference type="InterPro" id="IPR000572">
    <property type="entry name" value="OxRdtase_Mopterin-bd_dom"/>
</dbReference>
<organism evidence="2 3">
    <name type="scientific">Candidatus Andeanibacterium colombiense</name>
    <dbReference type="NCBI Taxonomy" id="3121345"/>
    <lineage>
        <taxon>Bacteria</taxon>
        <taxon>Pseudomonadati</taxon>
        <taxon>Pseudomonadota</taxon>
        <taxon>Alphaproteobacteria</taxon>
        <taxon>Sphingomonadales</taxon>
        <taxon>Sphingomonadaceae</taxon>
        <taxon>Candidatus Andeanibacterium</taxon>
    </lineage>
</organism>
<evidence type="ECO:0000313" key="3">
    <source>
        <dbReference type="Proteomes" id="UP001218362"/>
    </source>
</evidence>
<dbReference type="Gene3D" id="3.90.420.10">
    <property type="entry name" value="Oxidoreductase, molybdopterin-binding domain"/>
    <property type="match status" value="1"/>
</dbReference>
<reference evidence="2" key="1">
    <citation type="submission" date="2023-03" db="EMBL/GenBank/DDBJ databases">
        <title>Andean soil-derived lignocellulolytic bacterial consortium as a source of novel taxa and putative plastic-active enzymes.</title>
        <authorList>
            <person name="Diaz-Garcia L."/>
            <person name="Chuvochina M."/>
            <person name="Feuerriegel G."/>
            <person name="Bunk B."/>
            <person name="Sproer C."/>
            <person name="Streit W.R."/>
            <person name="Rodriguez L.M."/>
            <person name="Overmann J."/>
            <person name="Jimenez D.J."/>
        </authorList>
    </citation>
    <scope>NUCLEOTIDE SEQUENCE</scope>
    <source>
        <strain evidence="2">MAG 26</strain>
    </source>
</reference>
<gene>
    <name evidence="2" type="ORF">P0Y56_06485</name>
</gene>
<evidence type="ECO:0000259" key="1">
    <source>
        <dbReference type="Pfam" id="PF00174"/>
    </source>
</evidence>
<dbReference type="KEGG" id="acob:P0Y56_06485"/>
<dbReference type="EMBL" id="CP119316">
    <property type="protein sequence ID" value="WEK47939.1"/>
    <property type="molecule type" value="Genomic_DNA"/>
</dbReference>
<accession>A0AAJ5X8F0</accession>